<keyword evidence="12" id="KW-0472">Membrane</keyword>
<dbReference type="PRINTS" id="PR00344">
    <property type="entry name" value="BCTRLSENSOR"/>
</dbReference>
<proteinExistence type="predicted"/>
<keyword evidence="8 17" id="KW-0418">Kinase</keyword>
<dbReference type="InterPro" id="IPR050351">
    <property type="entry name" value="BphY/WalK/GraS-like"/>
</dbReference>
<comment type="caution">
    <text evidence="17">The sequence shown here is derived from an EMBL/GenBank/DDBJ whole genome shotgun (WGS) entry which is preliminary data.</text>
</comment>
<dbReference type="GO" id="GO:0000155">
    <property type="term" value="F:phosphorelay sensor kinase activity"/>
    <property type="evidence" value="ECO:0007669"/>
    <property type="project" value="InterPro"/>
</dbReference>
<dbReference type="Proteomes" id="UP001156881">
    <property type="component" value="Unassembled WGS sequence"/>
</dbReference>
<keyword evidence="6" id="KW-0812">Transmembrane</keyword>
<keyword evidence="19" id="KW-1185">Reference proteome</keyword>
<dbReference type="SMART" id="SM00387">
    <property type="entry name" value="HATPase_c"/>
    <property type="match status" value="1"/>
</dbReference>
<evidence type="ECO:0000256" key="3">
    <source>
        <dbReference type="ARBA" id="ARBA00012438"/>
    </source>
</evidence>
<dbReference type="SUPFAM" id="SSF47384">
    <property type="entry name" value="Homodimeric domain of signal transducing histidine kinase"/>
    <property type="match status" value="1"/>
</dbReference>
<evidence type="ECO:0000256" key="6">
    <source>
        <dbReference type="ARBA" id="ARBA00022692"/>
    </source>
</evidence>
<dbReference type="Gene3D" id="1.10.287.130">
    <property type="match status" value="1"/>
</dbReference>
<dbReference type="EC" id="2.7.13.3" evidence="3"/>
<evidence type="ECO:0000313" key="18">
    <source>
        <dbReference type="Proteomes" id="UP000517759"/>
    </source>
</evidence>
<dbReference type="SMART" id="SM00091">
    <property type="entry name" value="PAS"/>
    <property type="match status" value="2"/>
</dbReference>
<evidence type="ECO:0000313" key="17">
    <source>
        <dbReference type="EMBL" id="MBB3904279.1"/>
    </source>
</evidence>
<reference evidence="16" key="1">
    <citation type="journal article" date="2014" name="Int. J. Syst. Evol. Microbiol.">
        <title>Complete genome of a new Firmicutes species belonging to the dominant human colonic microbiota ('Ruminococcus bicirculans') reveals two chromosomes and a selective capacity to utilize plant glucans.</title>
        <authorList>
            <consortium name="NISC Comparative Sequencing Program"/>
            <person name="Wegmann U."/>
            <person name="Louis P."/>
            <person name="Goesmann A."/>
            <person name="Henrissat B."/>
            <person name="Duncan S.H."/>
            <person name="Flint H.J."/>
        </authorList>
    </citation>
    <scope>NUCLEOTIDE SEQUENCE</scope>
    <source>
        <strain evidence="16">NBRC 107710</strain>
    </source>
</reference>
<evidence type="ECO:0000313" key="16">
    <source>
        <dbReference type="EMBL" id="GLS46197.1"/>
    </source>
</evidence>
<dbReference type="RefSeq" id="WP_183507983.1">
    <property type="nucleotide sequence ID" value="NZ_BSPG01000035.1"/>
</dbReference>
<evidence type="ECO:0000256" key="10">
    <source>
        <dbReference type="ARBA" id="ARBA00022989"/>
    </source>
</evidence>
<organism evidence="17 18">
    <name type="scientific">Methylobacterium brachythecii</name>
    <dbReference type="NCBI Taxonomy" id="1176177"/>
    <lineage>
        <taxon>Bacteria</taxon>
        <taxon>Pseudomonadati</taxon>
        <taxon>Pseudomonadota</taxon>
        <taxon>Alphaproteobacteria</taxon>
        <taxon>Hyphomicrobiales</taxon>
        <taxon>Methylobacteriaceae</taxon>
        <taxon>Methylobacterium</taxon>
    </lineage>
</organism>
<dbReference type="PROSITE" id="PS50109">
    <property type="entry name" value="HIS_KIN"/>
    <property type="match status" value="1"/>
</dbReference>
<dbReference type="Gene3D" id="3.30.450.20">
    <property type="entry name" value="PAS domain"/>
    <property type="match status" value="1"/>
</dbReference>
<dbReference type="Pfam" id="PF02518">
    <property type="entry name" value="HATPase_c"/>
    <property type="match status" value="1"/>
</dbReference>
<evidence type="ECO:0000256" key="13">
    <source>
        <dbReference type="SAM" id="MobiDB-lite"/>
    </source>
</evidence>
<dbReference type="CDD" id="cd00130">
    <property type="entry name" value="PAS"/>
    <property type="match status" value="1"/>
</dbReference>
<sequence>MSDRAKQADGGDATLAADFARWSADARLAPLFAVPGRAVLVLDRAAESLVGSHGDAVALRAAVSRDDDRVDPGLRLPHQIRSVGEPGTGPRLVRLRLDTRGLGRPVTCLIASAMSATGETFRLLASTEALPARRNSAERPPIETAAVLEPPREPDVPSSVSRRFVWRSDDNHVVANLSGASPKIAAHLLGHSWTALGEAGAIQGGSLLEALTAHRTFRALPVVLRSPGADREIELELSGTPSGRASQPFSGFSGFGVVREPRASLPSAASLQDEISAEAAAADPSPSSAVQGDDDAPVLPAADEARAGSAAPLAGEAPVPGAVLAVSALDTHVEEGAPAMVGEDAGDAHAPAQQNSDLSTNEHAAFREIARALGARFAGDDDTVPPEPPLGTERGGSVMAFPVAVPPSAVSSIDEAIVAALDRLPVGVLVHRGTAILYANGRFLDLTGHPDRAALQAAEGVGTLLGELPPLKDGMLPDTPVSMTRAGGQSLSLLVERSRVDWDGSSAELLLARVATQVDSAREQIARGLLETRDAARERDAQDLLDKIELGVASLDEGGRILRLNASAQAMLSSESREVVGGRLADLFIGESEPAIAACLDEARGAATGATCEAIARTSPQSGALRLRVAQLPTESRAKFCVTLSEPLPPLAGVPHVEPESRFRADFAAIVSHQVRAPIVQIADRTEILLSERLGPLASGRGNDYLQEIYQSSQHVVGVIDDLLDLARIEAGLGGLTFTDIALNDVVSGCIALMQPQAARDRIVVRTSLSPDLRPLVADERSMRQVTLNVIANAIRLTEAGGQVIVSTTDERGEIAFRVRDTGIGLTQEEIERALMAKGDGDVAGARAGIGLGLTVTKALVEANRGRFRISSRKNEGTLVEMLFPLQRALSA</sequence>
<evidence type="ECO:0000256" key="8">
    <source>
        <dbReference type="ARBA" id="ARBA00022777"/>
    </source>
</evidence>
<dbReference type="SUPFAM" id="SSF55874">
    <property type="entry name" value="ATPase domain of HSP90 chaperone/DNA topoisomerase II/histidine kinase"/>
    <property type="match status" value="1"/>
</dbReference>
<dbReference type="InterPro" id="IPR035965">
    <property type="entry name" value="PAS-like_dom_sf"/>
</dbReference>
<keyword evidence="4" id="KW-0597">Phosphoprotein</keyword>
<dbReference type="InterPro" id="IPR004358">
    <property type="entry name" value="Sig_transdc_His_kin-like_C"/>
</dbReference>
<keyword evidence="10" id="KW-1133">Transmembrane helix</keyword>
<comment type="catalytic activity">
    <reaction evidence="1">
        <text>ATP + protein L-histidine = ADP + protein N-phospho-L-histidine.</text>
        <dbReference type="EC" id="2.7.13.3"/>
    </reaction>
</comment>
<dbReference type="GO" id="GO:0007234">
    <property type="term" value="P:osmosensory signaling via phosphorelay pathway"/>
    <property type="evidence" value="ECO:0007669"/>
    <property type="project" value="TreeGrafter"/>
</dbReference>
<evidence type="ECO:0000313" key="19">
    <source>
        <dbReference type="Proteomes" id="UP001156881"/>
    </source>
</evidence>
<reference evidence="19" key="2">
    <citation type="journal article" date="2019" name="Int. J. Syst. Evol. Microbiol.">
        <title>The Global Catalogue of Microorganisms (GCM) 10K type strain sequencing project: providing services to taxonomists for standard genome sequencing and annotation.</title>
        <authorList>
            <consortium name="The Broad Institute Genomics Platform"/>
            <consortium name="The Broad Institute Genome Sequencing Center for Infectious Disease"/>
            <person name="Wu L."/>
            <person name="Ma J."/>
        </authorList>
    </citation>
    <scope>NUCLEOTIDE SEQUENCE [LARGE SCALE GENOMIC DNA]</scope>
    <source>
        <strain evidence="19">NBRC 107710</strain>
    </source>
</reference>
<keyword evidence="7" id="KW-0547">Nucleotide-binding</keyword>
<keyword evidence="11" id="KW-0902">Two-component regulatory system</keyword>
<evidence type="ECO:0000256" key="2">
    <source>
        <dbReference type="ARBA" id="ARBA00004141"/>
    </source>
</evidence>
<evidence type="ECO:0000256" key="12">
    <source>
        <dbReference type="ARBA" id="ARBA00023136"/>
    </source>
</evidence>
<dbReference type="GO" id="GO:0016020">
    <property type="term" value="C:membrane"/>
    <property type="evidence" value="ECO:0007669"/>
    <property type="project" value="UniProtKB-SubCell"/>
</dbReference>
<feature type="domain" description="Histidine kinase" evidence="14">
    <location>
        <begin position="670"/>
        <end position="888"/>
    </location>
</feature>
<keyword evidence="5" id="KW-0808">Transferase</keyword>
<dbReference type="EMBL" id="BSPG01000035">
    <property type="protein sequence ID" value="GLS46197.1"/>
    <property type="molecule type" value="Genomic_DNA"/>
</dbReference>
<dbReference type="AlphaFoldDB" id="A0A7W6F8C0"/>
<reference evidence="17 18" key="3">
    <citation type="submission" date="2020-08" db="EMBL/GenBank/DDBJ databases">
        <title>Genomic Encyclopedia of Type Strains, Phase IV (KMG-IV): sequencing the most valuable type-strain genomes for metagenomic binning, comparative biology and taxonomic classification.</title>
        <authorList>
            <person name="Goeker M."/>
        </authorList>
    </citation>
    <scope>NUCLEOTIDE SEQUENCE [LARGE SCALE GENOMIC DNA]</scope>
    <source>
        <strain evidence="17 18">DSM 24105</strain>
    </source>
</reference>
<evidence type="ECO:0000256" key="4">
    <source>
        <dbReference type="ARBA" id="ARBA00022553"/>
    </source>
</evidence>
<dbReference type="InterPro" id="IPR003661">
    <property type="entry name" value="HisK_dim/P_dom"/>
</dbReference>
<keyword evidence="9" id="KW-0067">ATP-binding</keyword>
<dbReference type="SMART" id="SM00388">
    <property type="entry name" value="HisKA"/>
    <property type="match status" value="1"/>
</dbReference>
<evidence type="ECO:0000256" key="5">
    <source>
        <dbReference type="ARBA" id="ARBA00022679"/>
    </source>
</evidence>
<dbReference type="SUPFAM" id="SSF55785">
    <property type="entry name" value="PYP-like sensor domain (PAS domain)"/>
    <property type="match status" value="1"/>
</dbReference>
<accession>A0A7W6F8C0</accession>
<feature type="domain" description="PAS" evidence="15">
    <location>
        <begin position="537"/>
        <end position="607"/>
    </location>
</feature>
<name>A0A7W6F8C0_9HYPH</name>
<evidence type="ECO:0000256" key="9">
    <source>
        <dbReference type="ARBA" id="ARBA00022840"/>
    </source>
</evidence>
<reference evidence="16" key="4">
    <citation type="submission" date="2023-01" db="EMBL/GenBank/DDBJ databases">
        <title>Draft genome sequence of Methylobacterium brachythecii strain NBRC 107710.</title>
        <authorList>
            <person name="Sun Q."/>
            <person name="Mori K."/>
        </authorList>
    </citation>
    <scope>NUCLEOTIDE SEQUENCE</scope>
    <source>
        <strain evidence="16">NBRC 107710</strain>
    </source>
</reference>
<dbReference type="PANTHER" id="PTHR42878:SF7">
    <property type="entry name" value="SENSOR HISTIDINE KINASE GLRK"/>
    <property type="match status" value="1"/>
</dbReference>
<evidence type="ECO:0000259" key="15">
    <source>
        <dbReference type="PROSITE" id="PS50112"/>
    </source>
</evidence>
<dbReference type="GO" id="GO:0000156">
    <property type="term" value="F:phosphorelay response regulator activity"/>
    <property type="evidence" value="ECO:0007669"/>
    <property type="project" value="TreeGrafter"/>
</dbReference>
<dbReference type="CDD" id="cd00075">
    <property type="entry name" value="HATPase"/>
    <property type="match status" value="1"/>
</dbReference>
<evidence type="ECO:0000256" key="1">
    <source>
        <dbReference type="ARBA" id="ARBA00000085"/>
    </source>
</evidence>
<dbReference type="InterPro" id="IPR036890">
    <property type="entry name" value="HATPase_C_sf"/>
</dbReference>
<dbReference type="GO" id="GO:0005524">
    <property type="term" value="F:ATP binding"/>
    <property type="evidence" value="ECO:0007669"/>
    <property type="project" value="UniProtKB-KW"/>
</dbReference>
<dbReference type="InterPro" id="IPR003594">
    <property type="entry name" value="HATPase_dom"/>
</dbReference>
<dbReference type="InterPro" id="IPR005467">
    <property type="entry name" value="His_kinase_dom"/>
</dbReference>
<feature type="region of interest" description="Disordered" evidence="13">
    <location>
        <begin position="275"/>
        <end position="297"/>
    </location>
</feature>
<dbReference type="PANTHER" id="PTHR42878">
    <property type="entry name" value="TWO-COMPONENT HISTIDINE KINASE"/>
    <property type="match status" value="1"/>
</dbReference>
<dbReference type="CDD" id="cd00082">
    <property type="entry name" value="HisKA"/>
    <property type="match status" value="1"/>
</dbReference>
<dbReference type="Pfam" id="PF13188">
    <property type="entry name" value="PAS_8"/>
    <property type="match status" value="2"/>
</dbReference>
<protein>
    <recommendedName>
        <fullName evidence="3">histidine kinase</fullName>
        <ecNumber evidence="3">2.7.13.3</ecNumber>
    </recommendedName>
</protein>
<dbReference type="Pfam" id="PF00512">
    <property type="entry name" value="HisKA"/>
    <property type="match status" value="1"/>
</dbReference>
<feature type="compositionally biased region" description="Low complexity" evidence="13">
    <location>
        <begin position="275"/>
        <end position="289"/>
    </location>
</feature>
<evidence type="ECO:0000256" key="7">
    <source>
        <dbReference type="ARBA" id="ARBA00022741"/>
    </source>
</evidence>
<dbReference type="InterPro" id="IPR036097">
    <property type="entry name" value="HisK_dim/P_sf"/>
</dbReference>
<dbReference type="InterPro" id="IPR000014">
    <property type="entry name" value="PAS"/>
</dbReference>
<dbReference type="GO" id="GO:0030295">
    <property type="term" value="F:protein kinase activator activity"/>
    <property type="evidence" value="ECO:0007669"/>
    <property type="project" value="TreeGrafter"/>
</dbReference>
<dbReference type="PROSITE" id="PS50112">
    <property type="entry name" value="PAS"/>
    <property type="match status" value="1"/>
</dbReference>
<dbReference type="Gene3D" id="3.30.565.10">
    <property type="entry name" value="Histidine kinase-like ATPase, C-terminal domain"/>
    <property type="match status" value="1"/>
</dbReference>
<gene>
    <name evidence="16" type="ORF">GCM10007884_41880</name>
    <name evidence="17" type="ORF">GGR33_003798</name>
</gene>
<comment type="subcellular location">
    <subcellularLocation>
        <location evidence="2">Membrane</location>
        <topology evidence="2">Multi-pass membrane protein</topology>
    </subcellularLocation>
</comment>
<evidence type="ECO:0000259" key="14">
    <source>
        <dbReference type="PROSITE" id="PS50109"/>
    </source>
</evidence>
<dbReference type="EMBL" id="JACIDN010000007">
    <property type="protein sequence ID" value="MBB3904279.1"/>
    <property type="molecule type" value="Genomic_DNA"/>
</dbReference>
<dbReference type="Proteomes" id="UP000517759">
    <property type="component" value="Unassembled WGS sequence"/>
</dbReference>
<evidence type="ECO:0000256" key="11">
    <source>
        <dbReference type="ARBA" id="ARBA00023012"/>
    </source>
</evidence>